<keyword evidence="2" id="KW-0648">Protein biosynthesis</keyword>
<dbReference type="OrthoDB" id="1891078at2"/>
<reference evidence="2 5" key="2">
    <citation type="submission" date="2019-07" db="EMBL/GenBank/DDBJ databases">
        <title>Whole genome shotgun sequence of Staphylococcus arlettae NBRC 109765.</title>
        <authorList>
            <person name="Hosoyama A."/>
            <person name="Uohara A."/>
            <person name="Ohji S."/>
            <person name="Ichikawa N."/>
        </authorList>
    </citation>
    <scope>NUCLEOTIDE SEQUENCE [LARGE SCALE GENOMIC DNA]</scope>
    <source>
        <strain evidence="2 5">NBRC 109765</strain>
    </source>
</reference>
<dbReference type="InterPro" id="IPR038344">
    <property type="entry name" value="EF-G_N_sf"/>
</dbReference>
<dbReference type="RefSeq" id="WP_103388437.1">
    <property type="nucleotide sequence ID" value="NZ_BKAV01000005.1"/>
</dbReference>
<dbReference type="STRING" id="1212545.SARL_03781"/>
<accession>A0A380CPT5</accession>
<evidence type="ECO:0000259" key="1">
    <source>
        <dbReference type="Pfam" id="PF07299"/>
    </source>
</evidence>
<sequence>MNLNLYPYQYNFIADKVAHLLNVYHSVNDPKTVTSIQEAVREDILQTFPSTNSEITNSIEVLMNRKCSTAQAEKVLKSFQSYVIPFEHPTKKQVERVFKKVKKLKTPFISDEVLLESTYIGWNDIASNRKYIIYYDNNHQLQGFYGDITQNTVKGFCAICNKQSNVTLFTRKTKATSDGRYTKKGDYICLDSTKCNQQLSAIQQFYQFLTKIEAQ</sequence>
<dbReference type="Pfam" id="PF07299">
    <property type="entry name" value="EF-G-binding_N"/>
    <property type="match status" value="1"/>
</dbReference>
<dbReference type="GO" id="GO:0003746">
    <property type="term" value="F:translation elongation factor activity"/>
    <property type="evidence" value="ECO:0007669"/>
    <property type="project" value="UniProtKB-KW"/>
</dbReference>
<gene>
    <name evidence="3" type="ORF">NCTC12413_02350</name>
    <name evidence="2" type="ORF">SAR03_08840</name>
</gene>
<proteinExistence type="predicted"/>
<dbReference type="InterPro" id="IPR010841">
    <property type="entry name" value="EF-G-binding_N"/>
</dbReference>
<feature type="domain" description="Elongation factor G-binding protein N-terminal" evidence="1">
    <location>
        <begin position="7"/>
        <end position="87"/>
    </location>
</feature>
<organism evidence="3 4">
    <name type="scientific">Staphylococcus arlettae</name>
    <dbReference type="NCBI Taxonomy" id="29378"/>
    <lineage>
        <taxon>Bacteria</taxon>
        <taxon>Bacillati</taxon>
        <taxon>Bacillota</taxon>
        <taxon>Bacilli</taxon>
        <taxon>Bacillales</taxon>
        <taxon>Staphylococcaceae</taxon>
        <taxon>Staphylococcus</taxon>
    </lineage>
</organism>
<dbReference type="AlphaFoldDB" id="A0A380CPT5"/>
<dbReference type="CDD" id="cd16342">
    <property type="entry name" value="FusC_FusB"/>
    <property type="match status" value="1"/>
</dbReference>
<keyword evidence="2" id="KW-0251">Elongation factor</keyword>
<dbReference type="EMBL" id="BKAV01000005">
    <property type="protein sequence ID" value="GEP99846.1"/>
    <property type="molecule type" value="Genomic_DNA"/>
</dbReference>
<dbReference type="EMBL" id="UGZE01000001">
    <property type="protein sequence ID" value="SUJ26003.1"/>
    <property type="molecule type" value="Genomic_DNA"/>
</dbReference>
<evidence type="ECO:0000313" key="4">
    <source>
        <dbReference type="Proteomes" id="UP000254956"/>
    </source>
</evidence>
<evidence type="ECO:0000313" key="5">
    <source>
        <dbReference type="Proteomes" id="UP000321598"/>
    </source>
</evidence>
<dbReference type="Gene3D" id="1.20.1280.250">
    <property type="match status" value="1"/>
</dbReference>
<evidence type="ECO:0000313" key="3">
    <source>
        <dbReference type="EMBL" id="SUJ26003.1"/>
    </source>
</evidence>
<protein>
    <submittedName>
        <fullName evidence="2">Elongation factor G-binding protein</fullName>
    </submittedName>
    <submittedName>
        <fullName evidence="3">Fibronectin-binding protein</fullName>
    </submittedName>
</protein>
<dbReference type="Proteomes" id="UP000254956">
    <property type="component" value="Unassembled WGS sequence"/>
</dbReference>
<keyword evidence="5" id="KW-1185">Reference proteome</keyword>
<reference evidence="3 4" key="1">
    <citation type="submission" date="2018-06" db="EMBL/GenBank/DDBJ databases">
        <authorList>
            <consortium name="Pathogen Informatics"/>
            <person name="Doyle S."/>
        </authorList>
    </citation>
    <scope>NUCLEOTIDE SEQUENCE [LARGE SCALE GENOMIC DNA]</scope>
    <source>
        <strain evidence="3 4">NCTC12413</strain>
    </source>
</reference>
<name>A0A380CPT5_9STAP</name>
<dbReference type="Proteomes" id="UP000321598">
    <property type="component" value="Unassembled WGS sequence"/>
</dbReference>
<evidence type="ECO:0000313" key="2">
    <source>
        <dbReference type="EMBL" id="GEP99846.1"/>
    </source>
</evidence>